<gene>
    <name evidence="2" type="ORF">EFE23_03105</name>
</gene>
<keyword evidence="1" id="KW-0472">Membrane</keyword>
<keyword evidence="1" id="KW-0812">Transmembrane</keyword>
<keyword evidence="3" id="KW-1185">Reference proteome</keyword>
<feature type="transmembrane region" description="Helical" evidence="1">
    <location>
        <begin position="129"/>
        <end position="149"/>
    </location>
</feature>
<feature type="transmembrane region" description="Helical" evidence="1">
    <location>
        <begin position="86"/>
        <end position="108"/>
    </location>
</feature>
<reference evidence="2 3" key="1">
    <citation type="submission" date="2018-11" db="EMBL/GenBank/DDBJ databases">
        <title>Micromonospora sp. PPF5-17, a new actinomycetes isolated from a hot spring soil.</title>
        <authorList>
            <person name="Thawai C."/>
        </authorList>
    </citation>
    <scope>NUCLEOTIDE SEQUENCE [LARGE SCALE GENOMIC DNA]</scope>
    <source>
        <strain evidence="2 3">PPF5-17</strain>
    </source>
</reference>
<evidence type="ECO:0000313" key="2">
    <source>
        <dbReference type="EMBL" id="RNM01205.1"/>
    </source>
</evidence>
<proteinExistence type="predicted"/>
<feature type="transmembrane region" description="Helical" evidence="1">
    <location>
        <begin position="59"/>
        <end position="80"/>
    </location>
</feature>
<dbReference type="RefSeq" id="WP_123239411.1">
    <property type="nucleotide sequence ID" value="NZ_JAAHBY010000005.1"/>
</dbReference>
<dbReference type="InterPro" id="IPR013434">
    <property type="entry name" value="CHP02611"/>
</dbReference>
<dbReference type="Pfam" id="PF09656">
    <property type="entry name" value="PGPGW"/>
    <property type="match status" value="1"/>
</dbReference>
<evidence type="ECO:0000256" key="1">
    <source>
        <dbReference type="SAM" id="Phobius"/>
    </source>
</evidence>
<dbReference type="Proteomes" id="UP000280698">
    <property type="component" value="Unassembled WGS sequence"/>
</dbReference>
<accession>A0ABX9WL88</accession>
<keyword evidence="1" id="KW-1133">Transmembrane helix</keyword>
<evidence type="ECO:0000313" key="3">
    <source>
        <dbReference type="Proteomes" id="UP000280698"/>
    </source>
</evidence>
<organism evidence="2 3">
    <name type="scientific">Micromonospora solifontis</name>
    <dbReference type="NCBI Taxonomy" id="2487138"/>
    <lineage>
        <taxon>Bacteria</taxon>
        <taxon>Bacillati</taxon>
        <taxon>Actinomycetota</taxon>
        <taxon>Actinomycetes</taxon>
        <taxon>Micromonosporales</taxon>
        <taxon>Micromonosporaceae</taxon>
        <taxon>Micromonospora</taxon>
    </lineage>
</organism>
<name>A0ABX9WL88_9ACTN</name>
<protein>
    <submittedName>
        <fullName evidence="2">TIGR02611 family protein</fullName>
    </submittedName>
</protein>
<dbReference type="InterPro" id="IPR019099">
    <property type="entry name" value="Uncharacterised_PGPGW_TM"/>
</dbReference>
<dbReference type="NCBIfam" id="TIGR02611">
    <property type="entry name" value="TIGR02611 family protein"/>
    <property type="match status" value="1"/>
</dbReference>
<comment type="caution">
    <text evidence="2">The sequence shown here is derived from an EMBL/GenBank/DDBJ whole genome shotgun (WGS) entry which is preliminary data.</text>
</comment>
<sequence length="168" mass="18403">MADPAKGAARTAERRGYEVPVERGSQGAGVSLAERRRSGWRARLHTTLELIRANPTGRVALKIFIGILGALIVTIGVALIPLPGPGWLLVIAGLGVWAVEFHWARRLLAFTRRNVQAWTRWATSRPLSVRILLGTVGLLFVSVVVWLSLKYSLGIDVVARALHYLATH</sequence>
<dbReference type="EMBL" id="RJLN01000005">
    <property type="protein sequence ID" value="RNM01205.1"/>
    <property type="molecule type" value="Genomic_DNA"/>
</dbReference>